<keyword evidence="4" id="KW-1185">Reference proteome</keyword>
<dbReference type="OrthoDB" id="8304872at2"/>
<name>A0A4R5UN04_9HYPH</name>
<dbReference type="EMBL" id="SMTL01000001">
    <property type="protein sequence ID" value="TDK39282.1"/>
    <property type="molecule type" value="Genomic_DNA"/>
</dbReference>
<protein>
    <submittedName>
        <fullName evidence="3">Uncharacterized protein</fullName>
    </submittedName>
</protein>
<comment type="caution">
    <text evidence="3">The sequence shown here is derived from an EMBL/GenBank/DDBJ whole genome shotgun (WGS) entry which is preliminary data.</text>
</comment>
<gene>
    <name evidence="3" type="ORF">E2F50_03935</name>
</gene>
<reference evidence="3 4" key="1">
    <citation type="submission" date="2019-03" db="EMBL/GenBank/DDBJ databases">
        <title>Rhizobium sp. nov., an bacterium isolated from biocrust in Mu Us Desert.</title>
        <authorList>
            <person name="Lixiong L."/>
        </authorList>
    </citation>
    <scope>NUCLEOTIDE SEQUENCE [LARGE SCALE GENOMIC DNA]</scope>
    <source>
        <strain evidence="3 4">SPY-1</strain>
    </source>
</reference>
<evidence type="ECO:0000313" key="3">
    <source>
        <dbReference type="EMBL" id="TDK39282.1"/>
    </source>
</evidence>
<accession>A0A4R5UN04</accession>
<dbReference type="Proteomes" id="UP000295238">
    <property type="component" value="Unassembled WGS sequence"/>
</dbReference>
<dbReference type="RefSeq" id="WP_133314730.1">
    <property type="nucleotide sequence ID" value="NZ_SMTL01000001.1"/>
</dbReference>
<sequence>MIQFALLFGLGFLSAALLAMLVAPAIHRRIVRYTEKRIQATLPISPQEVRAQRDMARAVYAAENARSRQELVRERERATALQLRADALADEVKRMEAEKAELKMQIDNLDVEASDARSRLREEDSYIQQLKAVLQKSEEAESAQALEIDALRQQLLRLNSDADNFRIDLSARDTETENLKLRVTTLRDERESLRNDIRVLTSRAKDAEMRLAQEEQRAARLDEKLTKEIAERTDKEMALNRRVEEIVRLREKLKAANGESRGASRTTRGAGSGRTASKATNARRPVEEAEDPQTDAILPDVVEAMADDKGLDSRVASLSEEARNRATALAERLLNSKNTANDEALRQEMAVIAASMVAVTAAAEGKLSPIHAMLAGKSGSGDRESLAARAKKMLASTSGAAT</sequence>
<dbReference type="AlphaFoldDB" id="A0A4R5UN04"/>
<feature type="region of interest" description="Disordered" evidence="2">
    <location>
        <begin position="376"/>
        <end position="402"/>
    </location>
</feature>
<proteinExistence type="predicted"/>
<evidence type="ECO:0000256" key="1">
    <source>
        <dbReference type="SAM" id="Coils"/>
    </source>
</evidence>
<evidence type="ECO:0000256" key="2">
    <source>
        <dbReference type="SAM" id="MobiDB-lite"/>
    </source>
</evidence>
<dbReference type="Gene3D" id="1.10.287.1490">
    <property type="match status" value="1"/>
</dbReference>
<organism evidence="3 4">
    <name type="scientific">Rhizobium deserti</name>
    <dbReference type="NCBI Taxonomy" id="2547961"/>
    <lineage>
        <taxon>Bacteria</taxon>
        <taxon>Pseudomonadati</taxon>
        <taxon>Pseudomonadota</taxon>
        <taxon>Alphaproteobacteria</taxon>
        <taxon>Hyphomicrobiales</taxon>
        <taxon>Rhizobiaceae</taxon>
        <taxon>Rhizobium/Agrobacterium group</taxon>
        <taxon>Rhizobium</taxon>
    </lineage>
</organism>
<keyword evidence="1" id="KW-0175">Coiled coil</keyword>
<feature type="region of interest" description="Disordered" evidence="2">
    <location>
        <begin position="255"/>
        <end position="294"/>
    </location>
</feature>
<feature type="coiled-coil region" evidence="1">
    <location>
        <begin position="71"/>
        <end position="119"/>
    </location>
</feature>
<evidence type="ECO:0000313" key="4">
    <source>
        <dbReference type="Proteomes" id="UP000295238"/>
    </source>
</evidence>
<feature type="compositionally biased region" description="Polar residues" evidence="2">
    <location>
        <begin position="263"/>
        <end position="280"/>
    </location>
</feature>